<dbReference type="RefSeq" id="WP_066164570.1">
    <property type="nucleotide sequence ID" value="NZ_CP136137.1"/>
</dbReference>
<dbReference type="Proteomes" id="UP001479933">
    <property type="component" value="Chromosome"/>
</dbReference>
<name>A0ABZ2TWC4_9ACTN</name>
<protein>
    <submittedName>
        <fullName evidence="5">ABC transporter ATP-binding protein</fullName>
    </submittedName>
</protein>
<dbReference type="Pfam" id="PF12399">
    <property type="entry name" value="BCA_ABC_TP_C"/>
    <property type="match status" value="1"/>
</dbReference>
<evidence type="ECO:0000313" key="5">
    <source>
        <dbReference type="EMBL" id="WYY05807.1"/>
    </source>
</evidence>
<dbReference type="GO" id="GO:0005524">
    <property type="term" value="F:ATP binding"/>
    <property type="evidence" value="ECO:0007669"/>
    <property type="project" value="UniProtKB-KW"/>
</dbReference>
<keyword evidence="3 5" id="KW-0067">ATP-binding</keyword>
<dbReference type="InterPro" id="IPR003593">
    <property type="entry name" value="AAA+_ATPase"/>
</dbReference>
<dbReference type="PANTHER" id="PTHR45772">
    <property type="entry name" value="CONSERVED COMPONENT OF ABC TRANSPORTER FOR NATURAL AMINO ACIDS-RELATED"/>
    <property type="match status" value="1"/>
</dbReference>
<dbReference type="Gene3D" id="3.40.50.300">
    <property type="entry name" value="P-loop containing nucleotide triphosphate hydrolases"/>
    <property type="match status" value="1"/>
</dbReference>
<dbReference type="PROSITE" id="PS50893">
    <property type="entry name" value="ABC_TRANSPORTER_2"/>
    <property type="match status" value="1"/>
</dbReference>
<sequence length="258" mass="27293">MTRPGAFRTEDLTVRYGGVLALDSVSITVEPGEFAGLIGPNGAGKTTFIDSVTGYAKASGKVELGGIDVLPLAAHARVAAGVSRTFQSLELFEDLTVAENVLVSTENARWWSPIVEFVRPRTSTMLSSAVEEVLDLVGLTAHLDAYPPDLSLGERKLVSVARALATEPALLLLDEPAAGLDSDASLVLGRQLQSIAERGVSILLVDHDLSLILDVCERINVLDFGRLIASGTADEVRNDPAVVAAYLGEDIDTAEAVR</sequence>
<dbReference type="InterPro" id="IPR017871">
    <property type="entry name" value="ABC_transporter-like_CS"/>
</dbReference>
<dbReference type="InterPro" id="IPR027417">
    <property type="entry name" value="P-loop_NTPase"/>
</dbReference>
<dbReference type="SMART" id="SM00382">
    <property type="entry name" value="AAA"/>
    <property type="match status" value="1"/>
</dbReference>
<keyword evidence="2" id="KW-0547">Nucleotide-binding</keyword>
<dbReference type="InterPro" id="IPR051120">
    <property type="entry name" value="ABC_AA/LPS_Transport"/>
</dbReference>
<evidence type="ECO:0000256" key="3">
    <source>
        <dbReference type="ARBA" id="ARBA00022840"/>
    </source>
</evidence>
<accession>A0ABZ2TWC4</accession>
<evidence type="ECO:0000256" key="2">
    <source>
        <dbReference type="ARBA" id="ARBA00022741"/>
    </source>
</evidence>
<dbReference type="Pfam" id="PF00005">
    <property type="entry name" value="ABC_tran"/>
    <property type="match status" value="1"/>
</dbReference>
<evidence type="ECO:0000259" key="4">
    <source>
        <dbReference type="PROSITE" id="PS50893"/>
    </source>
</evidence>
<dbReference type="InterPro" id="IPR032823">
    <property type="entry name" value="BCA_ABC_TP_C"/>
</dbReference>
<feature type="domain" description="ABC transporter" evidence="4">
    <location>
        <begin position="7"/>
        <end position="249"/>
    </location>
</feature>
<proteinExistence type="predicted"/>
<dbReference type="CDD" id="cd03219">
    <property type="entry name" value="ABC_Mj1267_LivG_branched"/>
    <property type="match status" value="1"/>
</dbReference>
<dbReference type="InterPro" id="IPR003439">
    <property type="entry name" value="ABC_transporter-like_ATP-bd"/>
</dbReference>
<dbReference type="SUPFAM" id="SSF52540">
    <property type="entry name" value="P-loop containing nucleoside triphosphate hydrolases"/>
    <property type="match status" value="1"/>
</dbReference>
<evidence type="ECO:0000256" key="1">
    <source>
        <dbReference type="ARBA" id="ARBA00022448"/>
    </source>
</evidence>
<dbReference type="EMBL" id="CP136137">
    <property type="protein sequence ID" value="WYY05807.1"/>
    <property type="molecule type" value="Genomic_DNA"/>
</dbReference>
<reference evidence="5 6" key="1">
    <citation type="journal article" date="2023" name="Virus Evol.">
        <title>Computational host range prediction-The good, the bad, and the ugly.</title>
        <authorList>
            <person name="Howell A.A."/>
            <person name="Versoza C.J."/>
            <person name="Pfeifer S.P."/>
        </authorList>
    </citation>
    <scope>NUCLEOTIDE SEQUENCE [LARGE SCALE GENOMIC DNA]</scope>
    <source>
        <strain evidence="5 6">1610/1b</strain>
    </source>
</reference>
<keyword evidence="1" id="KW-0813">Transport</keyword>
<dbReference type="PROSITE" id="PS00211">
    <property type="entry name" value="ABC_TRANSPORTER_1"/>
    <property type="match status" value="1"/>
</dbReference>
<organism evidence="5 6">
    <name type="scientific">Gordonia hydrophobica</name>
    <dbReference type="NCBI Taxonomy" id="40516"/>
    <lineage>
        <taxon>Bacteria</taxon>
        <taxon>Bacillati</taxon>
        <taxon>Actinomycetota</taxon>
        <taxon>Actinomycetes</taxon>
        <taxon>Mycobacteriales</taxon>
        <taxon>Gordoniaceae</taxon>
        <taxon>Gordonia</taxon>
    </lineage>
</organism>
<evidence type="ECO:0000313" key="6">
    <source>
        <dbReference type="Proteomes" id="UP001479933"/>
    </source>
</evidence>
<gene>
    <name evidence="5" type="ORF">RVF87_12000</name>
</gene>
<keyword evidence="6" id="KW-1185">Reference proteome</keyword>